<reference evidence="5" key="1">
    <citation type="submission" date="2011-05" db="EMBL/GenBank/DDBJ databases">
        <authorList>
            <person name="Richards S.R."/>
            <person name="Qu J."/>
            <person name="Jiang H."/>
            <person name="Jhangiani S.N."/>
            <person name="Agravi P."/>
            <person name="Goodspeed R."/>
            <person name="Gross S."/>
            <person name="Mandapat C."/>
            <person name="Jackson L."/>
            <person name="Mathew T."/>
            <person name="Pu L."/>
            <person name="Thornton R."/>
            <person name="Saada N."/>
            <person name="Wilczek-Boney K.B."/>
            <person name="Lee S."/>
            <person name="Kovar C."/>
            <person name="Wu Y."/>
            <person name="Scherer S.E."/>
            <person name="Worley K.C."/>
            <person name="Muzny D.M."/>
            <person name="Gibbs R."/>
        </authorList>
    </citation>
    <scope>NUCLEOTIDE SEQUENCE</scope>
    <source>
        <strain evidence="5">Brora</strain>
    </source>
</reference>
<reference evidence="4" key="2">
    <citation type="submission" date="2015-02" db="UniProtKB">
        <authorList>
            <consortium name="EnsemblMetazoa"/>
        </authorList>
    </citation>
    <scope>IDENTIFICATION</scope>
</reference>
<dbReference type="GO" id="GO:0005739">
    <property type="term" value="C:mitochondrion"/>
    <property type="evidence" value="ECO:0007669"/>
    <property type="project" value="UniProtKB-ARBA"/>
</dbReference>
<dbReference type="InterPro" id="IPR051624">
    <property type="entry name" value="RMD1/Sad1-interacting"/>
</dbReference>
<dbReference type="InterPro" id="IPR003734">
    <property type="entry name" value="DUF155"/>
</dbReference>
<evidence type="ECO:0000256" key="1">
    <source>
        <dbReference type="ARBA" id="ARBA00008306"/>
    </source>
</evidence>
<accession>T1J827</accession>
<dbReference type="HOGENOM" id="CLU_380512_0_0_1"/>
<feature type="region of interest" description="Disordered" evidence="2">
    <location>
        <begin position="484"/>
        <end position="550"/>
    </location>
</feature>
<sequence length="728" mass="82171">MSSAFRSIISRFTRSISTFNTSYHHANISHHLKPSRFTRKPFEFTSIWCNNLKNNMIPSVLTQYQYRMTSSNTNSKGIQSSVSSLQAKKRMARKRITKPDGTEQKLDEATNSGLLFNQDSGTVLAYATAEEYNLEKLGAALKKQGLYQPAAMPEVIYYVNDVLHVSAKYRVGGESRQIYFFREGSVVMWNVPDLEVRNSLLKFLNEFEDNSYSENLIQAEIETIDYTYTDNKTRLVNGKILLNSEGSTDLEKYTFSNAIALSVKLGLWEASLDRYVDSIEFVTEDMKIGKKITMSRQQVLRKMGELFALRHLINLSSDLLDTPDFYWDRENLEALYHKTCNHLNISKRTKVMNEKLNHCSELIQLLGDHLSDRHHVRLEIMIIVLIMVEVMFEILHYLEKVLSSKERKITFAVITLILISSIQQTNGTLIKILPTLMNYWSKLWDPNGSETDPKSPVWFVVTHNGQDQNNNLNLEQQSPSIASNSYKFNIPKPNPTQIPNAIPSDKPNTQKPPPPVPPSQTNQMATGQIPQQQIPQQQIPQQQIPKVPKSTSLWSSLFPSSLPGIPFLQKENPQPPIPYPVVVQPSAWQYHVPIQQLQPTDVPSNIQHHTVEANSGFAGLPGKIKAHLTLNYLPPASPQEIIVLSTVTEPEETTGKIAAAVLEVEKGVLDEASTTTTTTTTTTGNSHQEVGEGSGTVVPDEKKTIDKRTDTWFIHQHSNGEDENLTAE</sequence>
<organism evidence="4 5">
    <name type="scientific">Strigamia maritima</name>
    <name type="common">European centipede</name>
    <name type="synonym">Geophilus maritimus</name>
    <dbReference type="NCBI Taxonomy" id="126957"/>
    <lineage>
        <taxon>Eukaryota</taxon>
        <taxon>Metazoa</taxon>
        <taxon>Ecdysozoa</taxon>
        <taxon>Arthropoda</taxon>
        <taxon>Myriapoda</taxon>
        <taxon>Chilopoda</taxon>
        <taxon>Pleurostigmophora</taxon>
        <taxon>Geophilomorpha</taxon>
        <taxon>Linotaeniidae</taxon>
        <taxon>Strigamia</taxon>
    </lineage>
</organism>
<dbReference type="eggNOG" id="KOG2861">
    <property type="taxonomic scope" value="Eukaryota"/>
</dbReference>
<keyword evidence="5" id="KW-1185">Reference proteome</keyword>
<dbReference type="EMBL" id="JH431947">
    <property type="status" value="NOT_ANNOTATED_CDS"/>
    <property type="molecule type" value="Genomic_DNA"/>
</dbReference>
<dbReference type="PANTHER" id="PTHR16255">
    <property type="entry name" value="REQUIRED FOR MEIOTIC NUCLEAR DIVISION PROTEIN 1 HOMOLOG"/>
    <property type="match status" value="1"/>
</dbReference>
<evidence type="ECO:0000256" key="2">
    <source>
        <dbReference type="SAM" id="MobiDB-lite"/>
    </source>
</evidence>
<name>T1J827_STRMM</name>
<feature type="domain" description="DUF155" evidence="3">
    <location>
        <begin position="178"/>
        <end position="353"/>
    </location>
</feature>
<dbReference type="STRING" id="126957.T1J827"/>
<dbReference type="GO" id="GO:0070131">
    <property type="term" value="P:positive regulation of mitochondrial translation"/>
    <property type="evidence" value="ECO:0007669"/>
    <property type="project" value="TreeGrafter"/>
</dbReference>
<comment type="similarity">
    <text evidence="1">Belongs to the RMD1/sif2 family.</text>
</comment>
<feature type="region of interest" description="Disordered" evidence="2">
    <location>
        <begin position="672"/>
        <end position="698"/>
    </location>
</feature>
<dbReference type="PANTHER" id="PTHR16255:SF1">
    <property type="entry name" value="REQUIRED FOR MEIOTIC NUCLEAR DIVISION PROTEIN 1 HOMOLOG"/>
    <property type="match status" value="1"/>
</dbReference>
<dbReference type="Pfam" id="PF02582">
    <property type="entry name" value="DUF155"/>
    <property type="match status" value="1"/>
</dbReference>
<dbReference type="EnsemblMetazoa" id="SMAR009847-RA">
    <property type="protein sequence ID" value="SMAR009847-PA"/>
    <property type="gene ID" value="SMAR009847"/>
</dbReference>
<dbReference type="Proteomes" id="UP000014500">
    <property type="component" value="Unassembled WGS sequence"/>
</dbReference>
<evidence type="ECO:0000313" key="5">
    <source>
        <dbReference type="Proteomes" id="UP000014500"/>
    </source>
</evidence>
<protein>
    <recommendedName>
        <fullName evidence="3">DUF155 domain-containing protein</fullName>
    </recommendedName>
</protein>
<evidence type="ECO:0000313" key="4">
    <source>
        <dbReference type="EnsemblMetazoa" id="SMAR009847-PA"/>
    </source>
</evidence>
<feature type="compositionally biased region" description="Low complexity" evidence="2">
    <location>
        <begin position="674"/>
        <end position="683"/>
    </location>
</feature>
<proteinExistence type="inferred from homology"/>
<evidence type="ECO:0000259" key="3">
    <source>
        <dbReference type="Pfam" id="PF02582"/>
    </source>
</evidence>
<dbReference type="AlphaFoldDB" id="T1J827"/>
<feature type="compositionally biased region" description="Low complexity" evidence="2">
    <location>
        <begin position="528"/>
        <end position="550"/>
    </location>
</feature>